<evidence type="ECO:0000256" key="3">
    <source>
        <dbReference type="ARBA" id="ARBA00012438"/>
    </source>
</evidence>
<gene>
    <name evidence="13" type="ORF">EA58_00960</name>
</gene>
<dbReference type="EC" id="2.7.13.3" evidence="3"/>
<dbReference type="PANTHER" id="PTHR44936">
    <property type="entry name" value="SENSOR PROTEIN CREC"/>
    <property type="match status" value="1"/>
</dbReference>
<dbReference type="GO" id="GO:0005524">
    <property type="term" value="F:ATP binding"/>
    <property type="evidence" value="ECO:0007669"/>
    <property type="project" value="UniProtKB-KW"/>
</dbReference>
<feature type="domain" description="Histidine kinase" evidence="11">
    <location>
        <begin position="211"/>
        <end position="419"/>
    </location>
</feature>
<evidence type="ECO:0000313" key="13">
    <source>
        <dbReference type="EMBL" id="KDM93467.1"/>
    </source>
</evidence>
<dbReference type="EMBL" id="JMIB01000002">
    <property type="protein sequence ID" value="KDM93467.1"/>
    <property type="molecule type" value="Genomic_DNA"/>
</dbReference>
<keyword evidence="7" id="KW-0547">Nucleotide-binding</keyword>
<dbReference type="CDD" id="cd06225">
    <property type="entry name" value="HAMP"/>
    <property type="match status" value="1"/>
</dbReference>
<dbReference type="RefSeq" id="WP_036747804.1">
    <property type="nucleotide sequence ID" value="NZ_JAGSGC010000001.1"/>
</dbReference>
<evidence type="ECO:0000256" key="4">
    <source>
        <dbReference type="ARBA" id="ARBA00022475"/>
    </source>
</evidence>
<dbReference type="Pfam" id="PF02518">
    <property type="entry name" value="HATPase_c"/>
    <property type="match status" value="1"/>
</dbReference>
<organism evidence="13 14">
    <name type="scientific">Photobacterium galatheae</name>
    <dbReference type="NCBI Taxonomy" id="1654360"/>
    <lineage>
        <taxon>Bacteria</taxon>
        <taxon>Pseudomonadati</taxon>
        <taxon>Pseudomonadota</taxon>
        <taxon>Gammaproteobacteria</taxon>
        <taxon>Vibrionales</taxon>
        <taxon>Vibrionaceae</taxon>
        <taxon>Photobacterium</taxon>
    </lineage>
</organism>
<dbReference type="GO" id="GO:0005886">
    <property type="term" value="C:plasma membrane"/>
    <property type="evidence" value="ECO:0007669"/>
    <property type="project" value="UniProtKB-SubCell"/>
</dbReference>
<dbReference type="CDD" id="cd00082">
    <property type="entry name" value="HisKA"/>
    <property type="match status" value="1"/>
</dbReference>
<comment type="subcellular location">
    <subcellularLocation>
        <location evidence="2">Cell membrane</location>
        <topology evidence="2">Multi-pass membrane protein</topology>
    </subcellularLocation>
</comment>
<keyword evidence="8" id="KW-0418">Kinase</keyword>
<keyword evidence="14" id="KW-1185">Reference proteome</keyword>
<dbReference type="InterPro" id="IPR036097">
    <property type="entry name" value="HisK_dim/P_sf"/>
</dbReference>
<dbReference type="SUPFAM" id="SSF47384">
    <property type="entry name" value="Homodimeric domain of signal transducing histidine kinase"/>
    <property type="match status" value="1"/>
</dbReference>
<dbReference type="PRINTS" id="PR00344">
    <property type="entry name" value="BCTRLSENSOR"/>
</dbReference>
<name>A0A066S0I9_9GAMM</name>
<comment type="catalytic activity">
    <reaction evidence="1">
        <text>ATP + protein L-histidine = ADP + protein N-phospho-L-histidine.</text>
        <dbReference type="EC" id="2.7.13.3"/>
    </reaction>
</comment>
<dbReference type="PROSITE" id="PS50885">
    <property type="entry name" value="HAMP"/>
    <property type="match status" value="1"/>
</dbReference>
<dbReference type="SMART" id="SM00388">
    <property type="entry name" value="HisKA"/>
    <property type="match status" value="1"/>
</dbReference>
<dbReference type="SMART" id="SM00387">
    <property type="entry name" value="HATPase_c"/>
    <property type="match status" value="1"/>
</dbReference>
<dbReference type="OrthoDB" id="9804645at2"/>
<dbReference type="SMART" id="SM00304">
    <property type="entry name" value="HAMP"/>
    <property type="match status" value="1"/>
</dbReference>
<keyword evidence="10" id="KW-0472">Membrane</keyword>
<dbReference type="PANTHER" id="PTHR44936:SF10">
    <property type="entry name" value="SENSOR PROTEIN RSTB"/>
    <property type="match status" value="1"/>
</dbReference>
<dbReference type="InterPro" id="IPR004358">
    <property type="entry name" value="Sig_transdc_His_kin-like_C"/>
</dbReference>
<keyword evidence="10" id="KW-0812">Transmembrane</keyword>
<evidence type="ECO:0000256" key="6">
    <source>
        <dbReference type="ARBA" id="ARBA00022679"/>
    </source>
</evidence>
<evidence type="ECO:0000256" key="8">
    <source>
        <dbReference type="ARBA" id="ARBA00022777"/>
    </source>
</evidence>
<dbReference type="Gene3D" id="3.30.565.10">
    <property type="entry name" value="Histidine kinase-like ATPase, C-terminal domain"/>
    <property type="match status" value="1"/>
</dbReference>
<evidence type="ECO:0000256" key="2">
    <source>
        <dbReference type="ARBA" id="ARBA00004651"/>
    </source>
</evidence>
<keyword evidence="5" id="KW-0597">Phosphoprotein</keyword>
<dbReference type="InterPro" id="IPR005467">
    <property type="entry name" value="His_kinase_dom"/>
</dbReference>
<keyword evidence="9" id="KW-0067">ATP-binding</keyword>
<dbReference type="InterPro" id="IPR036890">
    <property type="entry name" value="HATPase_C_sf"/>
</dbReference>
<proteinExistence type="predicted"/>
<evidence type="ECO:0000259" key="12">
    <source>
        <dbReference type="PROSITE" id="PS50885"/>
    </source>
</evidence>
<evidence type="ECO:0000256" key="7">
    <source>
        <dbReference type="ARBA" id="ARBA00022741"/>
    </source>
</evidence>
<dbReference type="Proteomes" id="UP000027192">
    <property type="component" value="Unassembled WGS sequence"/>
</dbReference>
<dbReference type="GO" id="GO:0000155">
    <property type="term" value="F:phosphorelay sensor kinase activity"/>
    <property type="evidence" value="ECO:0007669"/>
    <property type="project" value="InterPro"/>
</dbReference>
<evidence type="ECO:0000313" key="14">
    <source>
        <dbReference type="Proteomes" id="UP000027192"/>
    </source>
</evidence>
<comment type="caution">
    <text evidence="13">The sequence shown here is derived from an EMBL/GenBank/DDBJ whole genome shotgun (WGS) entry which is preliminary data.</text>
</comment>
<dbReference type="Pfam" id="PF00672">
    <property type="entry name" value="HAMP"/>
    <property type="match status" value="1"/>
</dbReference>
<dbReference type="PROSITE" id="PS50109">
    <property type="entry name" value="HIS_KIN"/>
    <property type="match status" value="1"/>
</dbReference>
<dbReference type="InterPro" id="IPR050980">
    <property type="entry name" value="2C_sensor_his_kinase"/>
</dbReference>
<feature type="transmembrane region" description="Helical" evidence="10">
    <location>
        <begin position="7"/>
        <end position="24"/>
    </location>
</feature>
<dbReference type="InterPro" id="IPR003594">
    <property type="entry name" value="HATPase_dom"/>
</dbReference>
<evidence type="ECO:0000256" key="5">
    <source>
        <dbReference type="ARBA" id="ARBA00022553"/>
    </source>
</evidence>
<dbReference type="AlphaFoldDB" id="A0A066S0I9"/>
<protein>
    <recommendedName>
        <fullName evidence="3">histidine kinase</fullName>
        <ecNumber evidence="3">2.7.13.3</ecNumber>
    </recommendedName>
</protein>
<dbReference type="Pfam" id="PF00512">
    <property type="entry name" value="HisKA"/>
    <property type="match status" value="1"/>
</dbReference>
<dbReference type="InterPro" id="IPR003661">
    <property type="entry name" value="HisK_dim/P_dom"/>
</dbReference>
<feature type="domain" description="HAMP" evidence="12">
    <location>
        <begin position="152"/>
        <end position="203"/>
    </location>
</feature>
<keyword evidence="4" id="KW-1003">Cell membrane</keyword>
<evidence type="ECO:0000259" key="11">
    <source>
        <dbReference type="PROSITE" id="PS50109"/>
    </source>
</evidence>
<sequence length="419" mass="47673">MLLVRFTLKAILFIIVFFQIYPWLSSVATQHFSTSLKKDVALDYLAYVYALDAARPSLSETQWYDLLEKISVNTNLTIKPLATIDGVASAPKIKVENIHDEQLQTVTAKILDKELIQFSALGVDENAEFILTLIQFILPLTLIILSFFVYTLWLQYRLSLLEKASQRLANGDLSSRVDTGFKALGRVNQTFNHMAEKLELMFTRQRNLLRAISHELKTPLFRLQLKLEFIELDELPVGTKQSIKNLFKDCDEMESLIFEILEFSKYELLATPADLSNVNLSELIENQVQTLSQHCKKSISFSCEVPIYISASTIGIQRVINNLVFNADRYATQHIYVSLSQSDRLTHLIVEDDGVGIPEEKRALIFQPFYRLDESRSKETGGVGLGLAIVQEILHQHQASIMVESSQWGGARFVIQFTD</sequence>
<dbReference type="Gene3D" id="1.10.287.130">
    <property type="match status" value="1"/>
</dbReference>
<dbReference type="InterPro" id="IPR003660">
    <property type="entry name" value="HAMP_dom"/>
</dbReference>
<dbReference type="STRING" id="1654360.EA58_00960"/>
<evidence type="ECO:0000256" key="1">
    <source>
        <dbReference type="ARBA" id="ARBA00000085"/>
    </source>
</evidence>
<evidence type="ECO:0000256" key="9">
    <source>
        <dbReference type="ARBA" id="ARBA00022840"/>
    </source>
</evidence>
<keyword evidence="6" id="KW-0808">Transferase</keyword>
<dbReference type="SUPFAM" id="SSF55874">
    <property type="entry name" value="ATPase domain of HSP90 chaperone/DNA topoisomerase II/histidine kinase"/>
    <property type="match status" value="1"/>
</dbReference>
<accession>A0A066S0I9</accession>
<keyword evidence="10" id="KW-1133">Transmembrane helix</keyword>
<feature type="transmembrane region" description="Helical" evidence="10">
    <location>
        <begin position="129"/>
        <end position="153"/>
    </location>
</feature>
<evidence type="ECO:0000256" key="10">
    <source>
        <dbReference type="SAM" id="Phobius"/>
    </source>
</evidence>
<reference evidence="13 14" key="1">
    <citation type="submission" date="2014-04" db="EMBL/GenBank/DDBJ databases">
        <title>Draft genome sequence of Photobacterium halotolerans S2753: a solonamide, ngercheumicin and holomycin producer.</title>
        <authorList>
            <person name="Machado H.R."/>
            <person name="Gram L."/>
        </authorList>
    </citation>
    <scope>NUCLEOTIDE SEQUENCE [LARGE SCALE GENOMIC DNA]</scope>
    <source>
        <strain evidence="13 14">S2753</strain>
    </source>
</reference>